<proteinExistence type="predicted"/>
<gene>
    <name evidence="6" type="ORF">LHA35_24750</name>
</gene>
<evidence type="ECO:0000313" key="7">
    <source>
        <dbReference type="Proteomes" id="UP001139311"/>
    </source>
</evidence>
<feature type="transmembrane region" description="Helical" evidence="4">
    <location>
        <begin position="375"/>
        <end position="392"/>
    </location>
</feature>
<dbReference type="InterPro" id="IPR036259">
    <property type="entry name" value="MFS_trans_sf"/>
</dbReference>
<dbReference type="Gene3D" id="1.20.1250.20">
    <property type="entry name" value="MFS general substrate transporter like domains"/>
    <property type="match status" value="2"/>
</dbReference>
<keyword evidence="7" id="KW-1185">Reference proteome</keyword>
<dbReference type="RefSeq" id="WP_226613538.1">
    <property type="nucleotide sequence ID" value="NZ_JAJAQI010000058.1"/>
</dbReference>
<organism evidence="6 7">
    <name type="scientific">Roseicella aerolata</name>
    <dbReference type="NCBI Taxonomy" id="2883479"/>
    <lineage>
        <taxon>Bacteria</taxon>
        <taxon>Pseudomonadati</taxon>
        <taxon>Pseudomonadota</taxon>
        <taxon>Alphaproteobacteria</taxon>
        <taxon>Acetobacterales</taxon>
        <taxon>Roseomonadaceae</taxon>
        <taxon>Roseicella</taxon>
    </lineage>
</organism>
<accession>A0A9X1IIT6</accession>
<name>A0A9X1IIT6_9PROT</name>
<evidence type="ECO:0000256" key="1">
    <source>
        <dbReference type="ARBA" id="ARBA00022692"/>
    </source>
</evidence>
<dbReference type="AlphaFoldDB" id="A0A9X1IIT6"/>
<keyword evidence="1 4" id="KW-0812">Transmembrane</keyword>
<dbReference type="InterPro" id="IPR020846">
    <property type="entry name" value="MFS_dom"/>
</dbReference>
<feature type="transmembrane region" description="Helical" evidence="4">
    <location>
        <begin position="307"/>
        <end position="330"/>
    </location>
</feature>
<dbReference type="InterPro" id="IPR052952">
    <property type="entry name" value="MFS-Transporter"/>
</dbReference>
<feature type="domain" description="Major facilitator superfamily (MFS) profile" evidence="5">
    <location>
        <begin position="8"/>
        <end position="399"/>
    </location>
</feature>
<evidence type="ECO:0000256" key="2">
    <source>
        <dbReference type="ARBA" id="ARBA00022989"/>
    </source>
</evidence>
<feature type="transmembrane region" description="Helical" evidence="4">
    <location>
        <begin position="163"/>
        <end position="182"/>
    </location>
</feature>
<feature type="transmembrane region" description="Helical" evidence="4">
    <location>
        <begin position="282"/>
        <end position="301"/>
    </location>
</feature>
<comment type="caution">
    <text evidence="6">The sequence shown here is derived from an EMBL/GenBank/DDBJ whole genome shotgun (WGS) entry which is preliminary data.</text>
</comment>
<dbReference type="InterPro" id="IPR011701">
    <property type="entry name" value="MFS"/>
</dbReference>
<dbReference type="PANTHER" id="PTHR23527:SF1">
    <property type="entry name" value="BLL3282 PROTEIN"/>
    <property type="match status" value="1"/>
</dbReference>
<feature type="transmembrane region" description="Helical" evidence="4">
    <location>
        <begin position="48"/>
        <end position="72"/>
    </location>
</feature>
<feature type="transmembrane region" description="Helical" evidence="4">
    <location>
        <begin position="249"/>
        <end position="270"/>
    </location>
</feature>
<dbReference type="Proteomes" id="UP001139311">
    <property type="component" value="Unassembled WGS sequence"/>
</dbReference>
<protein>
    <submittedName>
        <fullName evidence="6">MFS transporter</fullName>
    </submittedName>
</protein>
<dbReference type="SUPFAM" id="SSF103473">
    <property type="entry name" value="MFS general substrate transporter"/>
    <property type="match status" value="1"/>
</dbReference>
<feature type="transmembrane region" description="Helical" evidence="4">
    <location>
        <begin position="342"/>
        <end position="363"/>
    </location>
</feature>
<dbReference type="GO" id="GO:0022857">
    <property type="term" value="F:transmembrane transporter activity"/>
    <property type="evidence" value="ECO:0007669"/>
    <property type="project" value="InterPro"/>
</dbReference>
<feature type="transmembrane region" description="Helical" evidence="4">
    <location>
        <begin position="84"/>
        <end position="108"/>
    </location>
</feature>
<evidence type="ECO:0000256" key="4">
    <source>
        <dbReference type="SAM" id="Phobius"/>
    </source>
</evidence>
<dbReference type="PANTHER" id="PTHR23527">
    <property type="entry name" value="BLL3282 PROTEIN"/>
    <property type="match status" value="1"/>
</dbReference>
<reference evidence="6" key="1">
    <citation type="submission" date="2021-10" db="EMBL/GenBank/DDBJ databases">
        <title>Roseicella aerolatum sp. nov., isolated from aerosols of e-waste dismantling site.</title>
        <authorList>
            <person name="Qin T."/>
        </authorList>
    </citation>
    <scope>NUCLEOTIDE SEQUENCE</scope>
    <source>
        <strain evidence="6">GB24</strain>
    </source>
</reference>
<dbReference type="PROSITE" id="PS50850">
    <property type="entry name" value="MFS"/>
    <property type="match status" value="1"/>
</dbReference>
<dbReference type="Pfam" id="PF07690">
    <property type="entry name" value="MFS_1"/>
    <property type="match status" value="1"/>
</dbReference>
<evidence type="ECO:0000256" key="3">
    <source>
        <dbReference type="ARBA" id="ARBA00023136"/>
    </source>
</evidence>
<evidence type="ECO:0000259" key="5">
    <source>
        <dbReference type="PROSITE" id="PS50850"/>
    </source>
</evidence>
<feature type="transmembrane region" description="Helical" evidence="4">
    <location>
        <begin position="219"/>
        <end position="243"/>
    </location>
</feature>
<keyword evidence="2 4" id="KW-1133">Transmembrane helix</keyword>
<evidence type="ECO:0000313" key="6">
    <source>
        <dbReference type="EMBL" id="MCB4824941.1"/>
    </source>
</evidence>
<dbReference type="EMBL" id="JAJAQI010000058">
    <property type="protein sequence ID" value="MCB4824941.1"/>
    <property type="molecule type" value="Genomic_DNA"/>
</dbReference>
<sequence>MRLDRPLKLLLLALGAMFAQQTFASLGRGLPSVVAPAVIQDLALDPAWFGTYVSLSALASLLFQLGCGSFILRHGALRLSQVALVMLAVGLAAGAGGLIILFILSAIIGGGGAAVSTPASSHLLGRYSPPRYAPLVFSVKQTAVPAGLLLAGLLGPPLTEWTGWRMTLLITGLACLAFVFVLEPMRREFDSDRIPSQSFRLSDFWTTLRSVTAAHDLRMLSMACFAFNGLQTVFTAYFIIFLVELGQDLTAAGALFSLAMLVAVPGRILWGWLGSALVAPRLVMAGLALGMAASTALLGLFGASWGLVLIGLVASALSATAMSWHGVLLAEAARLAPEGRRGAATGGVLSFGQIGAFLLPLAYAACLSLTGSHGLGFVVSGLPALLVGIALLRGGDRQQGQVVAYSTAS</sequence>
<keyword evidence="3 4" id="KW-0472">Membrane</keyword>